<name>A0ABY3Y237_9ACTN</name>
<dbReference type="InterPro" id="IPR029068">
    <property type="entry name" value="Glyas_Bleomycin-R_OHBP_Dase"/>
</dbReference>
<dbReference type="RefSeq" id="WP_242756807.1">
    <property type="nucleotide sequence ID" value="NZ_CP093846.1"/>
</dbReference>
<sequence length="266" mass="28351">MSEQLADERASVAPAPGQVGGRAVMLIAHRTPGVEEITLRPDYQRILAAVRRAAGPVMARQVGDALAFVPIPAGVVIGATQMSLRSASGNSAFPRRSLCSLRLTTHPGSGVPLMTAPKAGPAGRQGNSVGSRLEHFVGAVLDYSASMTIRRIMPNVVTQDIEESRSFYSDFLGMDVRMDEPGFLMLASPGNPTAQMTLVSPAADSWDPHTSQSALAVEVEDVDAAYAAAERQGYQVVYPLTTEPWGIRRFFVQAPDGSVINVHSHV</sequence>
<protein>
    <submittedName>
        <fullName evidence="2">VOC family protein</fullName>
    </submittedName>
</protein>
<dbReference type="InterPro" id="IPR037523">
    <property type="entry name" value="VOC_core"/>
</dbReference>
<dbReference type="InterPro" id="IPR004360">
    <property type="entry name" value="Glyas_Fos-R_dOase_dom"/>
</dbReference>
<evidence type="ECO:0000313" key="2">
    <source>
        <dbReference type="EMBL" id="UNT00647.1"/>
    </source>
</evidence>
<dbReference type="Pfam" id="PF00903">
    <property type="entry name" value="Glyoxalase"/>
    <property type="match status" value="1"/>
</dbReference>
<dbReference type="Gene3D" id="3.10.180.10">
    <property type="entry name" value="2,3-Dihydroxybiphenyl 1,2-Dioxygenase, domain 1"/>
    <property type="match status" value="1"/>
</dbReference>
<reference evidence="2 3" key="1">
    <citation type="journal article" date="2023" name="Microbiol. Spectr.">
        <title>Synergy between Genome Mining, Metabolomics, and Bioinformatics Uncovers Antibacterial Chlorinated Carbazole Alkaloids and Their Biosynthetic Gene Cluster from Streptomyces tubbatahanensis sp. nov., a Novel Actinomycete Isolated from Sulu Sea, Philippines.</title>
        <authorList>
            <person name="Tenebro C.P."/>
            <person name="Trono D.J.V.L."/>
            <person name="Balida L.A.P."/>
            <person name="Bayog L.K.A."/>
            <person name="Bruna J.R."/>
            <person name="Sabido E.M."/>
            <person name="Caspe D.P.C."/>
            <person name="de Los Santos E.L.C."/>
            <person name="Saludes J.P."/>
            <person name="Dalisay D.S."/>
        </authorList>
    </citation>
    <scope>NUCLEOTIDE SEQUENCE [LARGE SCALE GENOMIC DNA]</scope>
    <source>
        <strain evidence="2 3">DSD3025</strain>
    </source>
</reference>
<accession>A0ABY3Y237</accession>
<organism evidence="2 3">
    <name type="scientific">Streptomyces tubbatahanensis</name>
    <dbReference type="NCBI Taxonomy" id="2923272"/>
    <lineage>
        <taxon>Bacteria</taxon>
        <taxon>Bacillati</taxon>
        <taxon>Actinomycetota</taxon>
        <taxon>Actinomycetes</taxon>
        <taxon>Kitasatosporales</taxon>
        <taxon>Streptomycetaceae</taxon>
        <taxon>Streptomyces</taxon>
    </lineage>
</organism>
<dbReference type="Pfam" id="PF16571">
    <property type="entry name" value="FBP_C"/>
    <property type="match status" value="1"/>
</dbReference>
<dbReference type="InterPro" id="IPR032330">
    <property type="entry name" value="EF-G-binding_C"/>
</dbReference>
<dbReference type="EMBL" id="CP093846">
    <property type="protein sequence ID" value="UNT00647.1"/>
    <property type="molecule type" value="Genomic_DNA"/>
</dbReference>
<proteinExistence type="predicted"/>
<dbReference type="PROSITE" id="PS51819">
    <property type="entry name" value="VOC"/>
    <property type="match status" value="1"/>
</dbReference>
<gene>
    <name evidence="2" type="ORF">MMF93_32345</name>
</gene>
<evidence type="ECO:0000313" key="3">
    <source>
        <dbReference type="Proteomes" id="UP001202244"/>
    </source>
</evidence>
<keyword evidence="3" id="KW-1185">Reference proteome</keyword>
<feature type="domain" description="VOC" evidence="1">
    <location>
        <begin position="148"/>
        <end position="265"/>
    </location>
</feature>
<dbReference type="Proteomes" id="UP001202244">
    <property type="component" value="Chromosome"/>
</dbReference>
<evidence type="ECO:0000259" key="1">
    <source>
        <dbReference type="PROSITE" id="PS51819"/>
    </source>
</evidence>
<dbReference type="SUPFAM" id="SSF54593">
    <property type="entry name" value="Glyoxalase/Bleomycin resistance protein/Dihydroxybiphenyl dioxygenase"/>
    <property type="match status" value="1"/>
</dbReference>